<protein>
    <submittedName>
        <fullName evidence="2">Uncharacterized protein</fullName>
    </submittedName>
</protein>
<feature type="region of interest" description="Disordered" evidence="1">
    <location>
        <begin position="24"/>
        <end position="94"/>
    </location>
</feature>
<comment type="caution">
    <text evidence="2">The sequence shown here is derived from an EMBL/GenBank/DDBJ whole genome shotgun (WGS) entry which is preliminary data.</text>
</comment>
<dbReference type="EMBL" id="JABBXH010000002">
    <property type="protein sequence ID" value="NMP31331.1"/>
    <property type="molecule type" value="Genomic_DNA"/>
</dbReference>
<dbReference type="RefSeq" id="WP_169074652.1">
    <property type="nucleotide sequence ID" value="NZ_JABBXH010000002.1"/>
</dbReference>
<dbReference type="AlphaFoldDB" id="A0A7Y0LBE7"/>
<gene>
    <name evidence="2" type="ORF">HII17_07135</name>
</gene>
<evidence type="ECO:0000256" key="1">
    <source>
        <dbReference type="SAM" id="MobiDB-lite"/>
    </source>
</evidence>
<sequence length="94" mass="10965">MDIFTTQLTRVAPNRIRPNKLKVKSLAKEARSQSIDQEHDHLDEHEVNTVTHQHAEKQFSHHKDEDIAEQKQSGSSEEIDDEDTEKPRHLDIFV</sequence>
<evidence type="ECO:0000313" key="3">
    <source>
        <dbReference type="Proteomes" id="UP000568664"/>
    </source>
</evidence>
<evidence type="ECO:0000313" key="2">
    <source>
        <dbReference type="EMBL" id="NMP31331.1"/>
    </source>
</evidence>
<dbReference type="Proteomes" id="UP000568664">
    <property type="component" value="Unassembled WGS sequence"/>
</dbReference>
<feature type="compositionally biased region" description="Basic and acidic residues" evidence="1">
    <location>
        <begin position="26"/>
        <end position="69"/>
    </location>
</feature>
<reference evidence="2 3" key="1">
    <citation type="submission" date="2020-04" db="EMBL/GenBank/DDBJ databases">
        <title>Thalassotalea sp. M1531, isolated from the surface of marine red alga.</title>
        <authorList>
            <person name="Pang L."/>
            <person name="Lu D.-C."/>
        </authorList>
    </citation>
    <scope>NUCLEOTIDE SEQUENCE [LARGE SCALE GENOMIC DNA]</scope>
    <source>
        <strain evidence="2 3">M1531</strain>
    </source>
</reference>
<name>A0A7Y0LBE7_9GAMM</name>
<accession>A0A7Y0LBE7</accession>
<feature type="compositionally biased region" description="Basic and acidic residues" evidence="1">
    <location>
        <begin position="85"/>
        <end position="94"/>
    </location>
</feature>
<keyword evidence="3" id="KW-1185">Reference proteome</keyword>
<organism evidence="2 3">
    <name type="scientific">Thalassotalea algicola</name>
    <dbReference type="NCBI Taxonomy" id="2716224"/>
    <lineage>
        <taxon>Bacteria</taxon>
        <taxon>Pseudomonadati</taxon>
        <taxon>Pseudomonadota</taxon>
        <taxon>Gammaproteobacteria</taxon>
        <taxon>Alteromonadales</taxon>
        <taxon>Colwelliaceae</taxon>
        <taxon>Thalassotalea</taxon>
    </lineage>
</organism>
<proteinExistence type="predicted"/>